<keyword evidence="3" id="KW-0963">Cytoplasm</keyword>
<sequence length="287" mass="33622">MNTKNNINWFPGHMKKTLEEIKNNLKLVDMVLIILDARIPFSSMNFELLKCLNNKPVLVLLNKMSLADSSKINIFIDFFKKENLFTLKIDAKERNNINLIIPKIKQIIKNYPFKKKRTNNLLKIMITGVPNVGKSTLINCLTKKKSTQTADKPGITKKLQWINLKDKIKLLDTPGVLYYKNLNLENSYSLCICGCIKDKIIPKEFLLNYFFPYLKKYYYENLKNCFKLSNEELNEEDLLSLIMKKNYNYQNNISNKNQLFSVIIKKIKSGKLKKVNFDLNICKKMIK</sequence>
<gene>
    <name evidence="5" type="primary">ylqF</name>
    <name evidence="5" type="ORF">FEF22_001840</name>
</gene>
<evidence type="ECO:0000256" key="3">
    <source>
        <dbReference type="PIRNR" id="PIRNR006230"/>
    </source>
</evidence>
<organism evidence="5 6">
    <name type="scientific">Texas Phoenix palm phytoplasma</name>
    <dbReference type="NCBI Taxonomy" id="176709"/>
    <lineage>
        <taxon>Bacteria</taxon>
        <taxon>Bacillati</taxon>
        <taxon>Mycoplasmatota</taxon>
        <taxon>Mollicutes</taxon>
        <taxon>Acholeplasmatales</taxon>
        <taxon>Acholeplasmataceae</taxon>
        <taxon>Candidatus Phytoplasma</taxon>
        <taxon>16SrIV (Coconut lethal yellows group)</taxon>
    </lineage>
</organism>
<evidence type="ECO:0000313" key="6">
    <source>
        <dbReference type="Proteomes" id="UP001192346"/>
    </source>
</evidence>
<dbReference type="InterPro" id="IPR019991">
    <property type="entry name" value="GTP-bd_ribosome_bgen"/>
</dbReference>
<dbReference type="InterPro" id="IPR016478">
    <property type="entry name" value="GTPase_MTG1"/>
</dbReference>
<dbReference type="EMBL" id="VBRA02000009">
    <property type="protein sequence ID" value="MBP3059517.1"/>
    <property type="molecule type" value="Genomic_DNA"/>
</dbReference>
<dbReference type="Gene3D" id="3.40.50.300">
    <property type="entry name" value="P-loop containing nucleotide triphosphate hydrolases"/>
    <property type="match status" value="1"/>
</dbReference>
<dbReference type="PANTHER" id="PTHR45782:SF4">
    <property type="entry name" value="MITOCHONDRIAL RIBOSOME-ASSOCIATED GTPASE 1"/>
    <property type="match status" value="1"/>
</dbReference>
<evidence type="ECO:0000256" key="2">
    <source>
        <dbReference type="ARBA" id="ARBA00023134"/>
    </source>
</evidence>
<dbReference type="PIRSF" id="PIRSF006230">
    <property type="entry name" value="MG442"/>
    <property type="match status" value="1"/>
</dbReference>
<evidence type="ECO:0000313" key="5">
    <source>
        <dbReference type="EMBL" id="MBP3059517.1"/>
    </source>
</evidence>
<dbReference type="InterPro" id="IPR030378">
    <property type="entry name" value="G_CP_dom"/>
</dbReference>
<evidence type="ECO:0000259" key="4">
    <source>
        <dbReference type="PROSITE" id="PS51721"/>
    </source>
</evidence>
<dbReference type="Pfam" id="PF01926">
    <property type="entry name" value="MMR_HSR1"/>
    <property type="match status" value="1"/>
</dbReference>
<protein>
    <recommendedName>
        <fullName evidence="3">Ribosome biogenesis GTPase A</fullName>
    </recommendedName>
</protein>
<evidence type="ECO:0000256" key="1">
    <source>
        <dbReference type="ARBA" id="ARBA00022741"/>
    </source>
</evidence>
<keyword evidence="6" id="KW-1185">Reference proteome</keyword>
<dbReference type="InterPro" id="IPR027417">
    <property type="entry name" value="P-loop_NTPase"/>
</dbReference>
<comment type="function">
    <text evidence="3">Required for a late step of 50S ribosomal subunit assembly. Has GTPase activity.</text>
</comment>
<keyword evidence="2 3" id="KW-0342">GTP-binding</keyword>
<name>A0ABS5BL62_9MOLU</name>
<dbReference type="InterPro" id="IPR023179">
    <property type="entry name" value="GTP-bd_ortho_bundle_sf"/>
</dbReference>
<keyword evidence="1 3" id="KW-0547">Nucleotide-binding</keyword>
<accession>A0ABS5BL62</accession>
<dbReference type="SUPFAM" id="SSF52540">
    <property type="entry name" value="P-loop containing nucleoside triphosphate hydrolases"/>
    <property type="match status" value="1"/>
</dbReference>
<dbReference type="Gene3D" id="1.10.1580.10">
    <property type="match status" value="1"/>
</dbReference>
<dbReference type="PROSITE" id="PS51721">
    <property type="entry name" value="G_CP"/>
    <property type="match status" value="1"/>
</dbReference>
<comment type="subcellular location">
    <subcellularLocation>
        <location evidence="3">Cytoplasm</location>
    </subcellularLocation>
</comment>
<dbReference type="PANTHER" id="PTHR45782">
    <property type="entry name" value="MITOCHONDRIAL RIBOSOME-ASSOCIATED GTPASE 1"/>
    <property type="match status" value="1"/>
</dbReference>
<dbReference type="NCBIfam" id="TIGR03596">
    <property type="entry name" value="GTPase_YlqF"/>
    <property type="match status" value="1"/>
</dbReference>
<comment type="similarity">
    <text evidence="3">Belongs to the TRAFAC class YlqF/YawG GTPase family. MTG1 subfamily.</text>
</comment>
<dbReference type="InterPro" id="IPR006073">
    <property type="entry name" value="GTP-bd"/>
</dbReference>
<comment type="caution">
    <text evidence="5">The sequence shown here is derived from an EMBL/GenBank/DDBJ whole genome shotgun (WGS) entry which is preliminary data.</text>
</comment>
<dbReference type="CDD" id="cd01856">
    <property type="entry name" value="YlqF"/>
    <property type="match status" value="1"/>
</dbReference>
<proteinExistence type="inferred from homology"/>
<feature type="domain" description="CP-type G" evidence="4">
    <location>
        <begin position="15"/>
        <end position="179"/>
    </location>
</feature>
<dbReference type="Proteomes" id="UP001192346">
    <property type="component" value="Unassembled WGS sequence"/>
</dbReference>
<reference evidence="5" key="1">
    <citation type="submission" date="2019-10" db="EMBL/GenBank/DDBJ databases">
        <title>Whole Genome Sequencing and Characterization of Texas Phoenix Palm Decline Phytoplasma Belongs to Lethal Yellowing (16SrIV) Group.</title>
        <authorList>
            <person name="Bao M."/>
        </authorList>
    </citation>
    <scope>NUCLEOTIDE SEQUENCE [LARGE SCALE GENOMIC DNA]</scope>
    <source>
        <strain evidence="5">ACPD</strain>
    </source>
</reference>
<dbReference type="RefSeq" id="WP_138108088.1">
    <property type="nucleotide sequence ID" value="NZ_VBRA02000009.1"/>
</dbReference>